<evidence type="ECO:0000313" key="3">
    <source>
        <dbReference type="Proteomes" id="UP000307768"/>
    </source>
</evidence>
<dbReference type="InterPro" id="IPR007138">
    <property type="entry name" value="ABM_dom"/>
</dbReference>
<dbReference type="Proteomes" id="UP000307768">
    <property type="component" value="Unassembled WGS sequence"/>
</dbReference>
<sequence length="136" mass="14742">MVVRRCFAQVTLPLSVARVPLPDNGAARRSRARRSPMTINVVALFTVKEGEGPAFESAIATARPAMLAQEGCERYDLQRRVDDDAAYVLLEAYASGDALRQHGSSAEFTELVAAVTDLLAEPMEVLLLRPVGDQQG</sequence>
<gene>
    <name evidence="2" type="ORF">FE697_021080</name>
</gene>
<name>A0A5Q6RK03_9ACTN</name>
<proteinExistence type="predicted"/>
<dbReference type="OrthoDB" id="5244470at2"/>
<reference evidence="2 3" key="1">
    <citation type="submission" date="2019-09" db="EMBL/GenBank/DDBJ databases">
        <title>Mumia zhuanghuii sp. nov. isolated from the intestinal contents of plateau pika (Ochotona curzoniae) in the Qinghai-Tibet plateau of China.</title>
        <authorList>
            <person name="Tian Z."/>
        </authorList>
    </citation>
    <scope>NUCLEOTIDE SEQUENCE [LARGE SCALE GENOMIC DNA]</scope>
    <source>
        <strain evidence="3">350</strain>
    </source>
</reference>
<dbReference type="PANTHER" id="PTHR33336">
    <property type="entry name" value="QUINOL MONOOXYGENASE YGIN-RELATED"/>
    <property type="match status" value="1"/>
</dbReference>
<keyword evidence="2" id="KW-0503">Monooxygenase</keyword>
<keyword evidence="2" id="KW-0560">Oxidoreductase</keyword>
<evidence type="ECO:0000313" key="2">
    <source>
        <dbReference type="EMBL" id="KAA1418317.1"/>
    </source>
</evidence>
<protein>
    <submittedName>
        <fullName evidence="2">Antibiotic biosynthesis monooxygenase</fullName>
    </submittedName>
</protein>
<accession>A0A5Q6RK03</accession>
<dbReference type="EMBL" id="VDFQ02000007">
    <property type="protein sequence ID" value="KAA1418317.1"/>
    <property type="molecule type" value="Genomic_DNA"/>
</dbReference>
<comment type="caution">
    <text evidence="2">The sequence shown here is derived from an EMBL/GenBank/DDBJ whole genome shotgun (WGS) entry which is preliminary data.</text>
</comment>
<dbReference type="InterPro" id="IPR011008">
    <property type="entry name" value="Dimeric_a/b-barrel"/>
</dbReference>
<feature type="domain" description="ABM" evidence="1">
    <location>
        <begin position="39"/>
        <end position="127"/>
    </location>
</feature>
<dbReference type="SUPFAM" id="SSF54909">
    <property type="entry name" value="Dimeric alpha+beta barrel"/>
    <property type="match status" value="1"/>
</dbReference>
<dbReference type="GO" id="GO:0004497">
    <property type="term" value="F:monooxygenase activity"/>
    <property type="evidence" value="ECO:0007669"/>
    <property type="project" value="UniProtKB-KW"/>
</dbReference>
<dbReference type="Gene3D" id="3.30.70.100">
    <property type="match status" value="1"/>
</dbReference>
<dbReference type="PANTHER" id="PTHR33336:SF3">
    <property type="entry name" value="ABM DOMAIN-CONTAINING PROTEIN"/>
    <property type="match status" value="1"/>
</dbReference>
<dbReference type="InterPro" id="IPR050744">
    <property type="entry name" value="AI-2_Isomerase_LsrG"/>
</dbReference>
<dbReference type="AlphaFoldDB" id="A0A5Q6RK03"/>
<dbReference type="PROSITE" id="PS51725">
    <property type="entry name" value="ABM"/>
    <property type="match status" value="1"/>
</dbReference>
<evidence type="ECO:0000259" key="1">
    <source>
        <dbReference type="PROSITE" id="PS51725"/>
    </source>
</evidence>
<organism evidence="2 3">
    <name type="scientific">Mumia zhuanghuii</name>
    <dbReference type="NCBI Taxonomy" id="2585211"/>
    <lineage>
        <taxon>Bacteria</taxon>
        <taxon>Bacillati</taxon>
        <taxon>Actinomycetota</taxon>
        <taxon>Actinomycetes</taxon>
        <taxon>Propionibacteriales</taxon>
        <taxon>Nocardioidaceae</taxon>
        <taxon>Mumia</taxon>
    </lineage>
</organism>
<dbReference type="Pfam" id="PF03992">
    <property type="entry name" value="ABM"/>
    <property type="match status" value="1"/>
</dbReference>